<evidence type="ECO:0000256" key="4">
    <source>
        <dbReference type="PROSITE-ProRule" id="PRU00433"/>
    </source>
</evidence>
<dbReference type="Proteomes" id="UP001597128">
    <property type="component" value="Unassembled WGS sequence"/>
</dbReference>
<evidence type="ECO:0000313" key="8">
    <source>
        <dbReference type="Proteomes" id="UP001597128"/>
    </source>
</evidence>
<feature type="signal peptide" evidence="5">
    <location>
        <begin position="1"/>
        <end position="22"/>
    </location>
</feature>
<organism evidence="7 8">
    <name type="scientific">Methylophilus luteus</name>
    <dbReference type="NCBI Taxonomy" id="640108"/>
    <lineage>
        <taxon>Bacteria</taxon>
        <taxon>Pseudomonadati</taxon>
        <taxon>Pseudomonadota</taxon>
        <taxon>Betaproteobacteria</taxon>
        <taxon>Nitrosomonadales</taxon>
        <taxon>Methylophilaceae</taxon>
        <taxon>Methylophilus</taxon>
    </lineage>
</organism>
<feature type="chain" id="PRO_5046754187" evidence="5">
    <location>
        <begin position="23"/>
        <end position="191"/>
    </location>
</feature>
<name>A0ABW3F0I2_9PROT</name>
<dbReference type="Gene3D" id="1.10.760.10">
    <property type="entry name" value="Cytochrome c-like domain"/>
    <property type="match status" value="1"/>
</dbReference>
<reference evidence="8" key="1">
    <citation type="journal article" date="2019" name="Int. J. Syst. Evol. Microbiol.">
        <title>The Global Catalogue of Microorganisms (GCM) 10K type strain sequencing project: providing services to taxonomists for standard genome sequencing and annotation.</title>
        <authorList>
            <consortium name="The Broad Institute Genomics Platform"/>
            <consortium name="The Broad Institute Genome Sequencing Center for Infectious Disease"/>
            <person name="Wu L."/>
            <person name="Ma J."/>
        </authorList>
    </citation>
    <scope>NUCLEOTIDE SEQUENCE [LARGE SCALE GENOMIC DNA]</scope>
    <source>
        <strain evidence="8">CCUG 58412</strain>
    </source>
</reference>
<dbReference type="EMBL" id="JBHTKB010000001">
    <property type="protein sequence ID" value="MFD0911956.1"/>
    <property type="molecule type" value="Genomic_DNA"/>
</dbReference>
<evidence type="ECO:0000256" key="1">
    <source>
        <dbReference type="ARBA" id="ARBA00022617"/>
    </source>
</evidence>
<dbReference type="PROSITE" id="PS51257">
    <property type="entry name" value="PROKAR_LIPOPROTEIN"/>
    <property type="match status" value="1"/>
</dbReference>
<dbReference type="RefSeq" id="WP_379057144.1">
    <property type="nucleotide sequence ID" value="NZ_JBHTKB010000001.1"/>
</dbReference>
<dbReference type="NCBIfam" id="TIGR03872">
    <property type="entry name" value="cytochrome_MoxG"/>
    <property type="match status" value="1"/>
</dbReference>
<sequence length="191" mass="20274">MPLRRVKQQLAMAFGISGLVMATFFTVACAKDDTAAQASSTSKSAPAKAALKDGPAIEFRGTLSGDVLDMSPMEGETFTAEAKHFLATGENPYSGNEEEVKKGYTIFSTACSGCHGHLAEGKLGPALADDYWTYPKNETDKGIFETIYGGAAGMMGPQQGRMTVDEILHVIAWIRHQAEENVKNGGAAPHG</sequence>
<gene>
    <name evidence="7" type="primary">moxG</name>
    <name evidence="7" type="ORF">ACFQ1Z_00215</name>
</gene>
<evidence type="ECO:0000256" key="3">
    <source>
        <dbReference type="ARBA" id="ARBA00023004"/>
    </source>
</evidence>
<keyword evidence="8" id="KW-1185">Reference proteome</keyword>
<evidence type="ECO:0000259" key="6">
    <source>
        <dbReference type="PROSITE" id="PS51007"/>
    </source>
</evidence>
<protein>
    <submittedName>
        <fullName evidence="7">Cytochrome c(L), periplasmic</fullName>
    </submittedName>
</protein>
<evidence type="ECO:0000256" key="5">
    <source>
        <dbReference type="SAM" id="SignalP"/>
    </source>
</evidence>
<keyword evidence="5" id="KW-0732">Signal</keyword>
<dbReference type="InterPro" id="IPR009056">
    <property type="entry name" value="Cyt_c-like_dom"/>
</dbReference>
<dbReference type="Pfam" id="PF13442">
    <property type="entry name" value="Cytochrome_CBB3"/>
    <property type="match status" value="1"/>
</dbReference>
<dbReference type="InterPro" id="IPR036909">
    <property type="entry name" value="Cyt_c-like_dom_sf"/>
</dbReference>
<keyword evidence="3 4" id="KW-0408">Iron</keyword>
<evidence type="ECO:0000313" key="7">
    <source>
        <dbReference type="EMBL" id="MFD0911956.1"/>
    </source>
</evidence>
<dbReference type="SUPFAM" id="SSF46626">
    <property type="entry name" value="Cytochrome c"/>
    <property type="match status" value="1"/>
</dbReference>
<accession>A0ABW3F0I2</accession>
<dbReference type="PROSITE" id="PS51007">
    <property type="entry name" value="CYTC"/>
    <property type="match status" value="1"/>
</dbReference>
<evidence type="ECO:0000256" key="2">
    <source>
        <dbReference type="ARBA" id="ARBA00022723"/>
    </source>
</evidence>
<proteinExistence type="predicted"/>
<keyword evidence="2 4" id="KW-0479">Metal-binding</keyword>
<comment type="caution">
    <text evidence="7">The sequence shown here is derived from an EMBL/GenBank/DDBJ whole genome shotgun (WGS) entry which is preliminary data.</text>
</comment>
<feature type="domain" description="Cytochrome c" evidence="6">
    <location>
        <begin position="98"/>
        <end position="178"/>
    </location>
</feature>
<keyword evidence="1 4" id="KW-0349">Heme</keyword>
<dbReference type="InterPro" id="IPR009153">
    <property type="entry name" value="Cyt_cL"/>
</dbReference>